<dbReference type="EMBL" id="SOZI01000057">
    <property type="protein sequence ID" value="TNY20808.1"/>
    <property type="molecule type" value="Genomic_DNA"/>
</dbReference>
<evidence type="ECO:0000256" key="4">
    <source>
        <dbReference type="ARBA" id="ARBA00022840"/>
    </source>
</evidence>
<dbReference type="HAMAP" id="MF_00020">
    <property type="entry name" value="Acetate_kinase"/>
    <property type="match status" value="1"/>
</dbReference>
<dbReference type="PANTHER" id="PTHR21060:SF15">
    <property type="entry name" value="ACETATE KINASE-RELATED"/>
    <property type="match status" value="1"/>
</dbReference>
<evidence type="ECO:0000256" key="5">
    <source>
        <dbReference type="HAMAP-Rule" id="MF_03131"/>
    </source>
</evidence>
<gene>
    <name evidence="7" type="ORF">DMC30DRAFT_396682</name>
</gene>
<dbReference type="PANTHER" id="PTHR21060">
    <property type="entry name" value="ACETATE KINASE"/>
    <property type="match status" value="1"/>
</dbReference>
<feature type="active site" description="Proton donor/acceptor" evidence="5">
    <location>
        <position position="179"/>
    </location>
</feature>
<keyword evidence="5" id="KW-0460">Magnesium</keyword>
<dbReference type="Pfam" id="PF00871">
    <property type="entry name" value="Acetate_kinase"/>
    <property type="match status" value="1"/>
</dbReference>
<sequence length="464" mass="50774">MPAQADLDLAVNCGSSSIKFALYHKDTRAILVSGSAANVQGDQPATYTFKHAPASSDAHEGKGKGSGDGPELSESQERKLEGKTSYQDIFTEILKDVTREEVLGPEREKRIRLVAHRIVHGGTADGPIVIRHGDKDEKEVLDRMEEVSSFAPLHNHHAMLIVKECLEHLPEAHSVLCFDTLFHQTIPQFRRQYAISTPPHKTPVPLVKYGFHGLSYANIRDQMAEELNKPKDQVNLVVAHLGSGGSCCLIQNGESKQTTMGVTPLEGLPGGTRSGTVDPSLIFHHTPDCSETVKWSGRDITKGEYVLNKESGFKALCGTNNFGTITTRAFPSSSSPEDAPQNEEHMNARLTYQLYLDHLLAVLSPYLSHVFSSPSNSILDGLVFSGGIGEKSSQLRADVVRHFAWIEQLAGTGGGIDEAKNGAKVEGRREITKEGSKVRAWVVETSEEDEMVRMAEEELTKLGK</sequence>
<comment type="pathway">
    <text evidence="5">Metabolic intermediate biosynthesis; acetyl-CoA biosynthesis; acetyl-CoA from acetate: step 1/2.</text>
</comment>
<keyword evidence="2 5" id="KW-0547">Nucleotide-binding</keyword>
<dbReference type="InterPro" id="IPR043129">
    <property type="entry name" value="ATPase_NBD"/>
</dbReference>
<name>A0A5C5FVE3_9BASI</name>
<keyword evidence="4 5" id="KW-0067">ATP-binding</keyword>
<feature type="site" description="Transition state stabilizer" evidence="5">
    <location>
        <position position="212"/>
    </location>
</feature>
<feature type="binding site" evidence="5">
    <location>
        <position position="447"/>
    </location>
    <ligand>
        <name>Mg(2+)</name>
        <dbReference type="ChEBI" id="CHEBI:18420"/>
    </ligand>
</feature>
<dbReference type="GO" id="GO:0005524">
    <property type="term" value="F:ATP binding"/>
    <property type="evidence" value="ECO:0007669"/>
    <property type="project" value="UniProtKB-KW"/>
</dbReference>
<evidence type="ECO:0000256" key="1">
    <source>
        <dbReference type="ARBA" id="ARBA00022679"/>
    </source>
</evidence>
<evidence type="ECO:0000256" key="2">
    <source>
        <dbReference type="ARBA" id="ARBA00022741"/>
    </source>
</evidence>
<dbReference type="InterPro" id="IPR000890">
    <property type="entry name" value="Aliphatic_acid_kin_short-chain"/>
</dbReference>
<evidence type="ECO:0000313" key="8">
    <source>
        <dbReference type="Proteomes" id="UP000311382"/>
    </source>
</evidence>
<dbReference type="GO" id="GO:0006085">
    <property type="term" value="P:acetyl-CoA biosynthetic process"/>
    <property type="evidence" value="ECO:0007669"/>
    <property type="project" value="UniProtKB-UniRule"/>
</dbReference>
<reference evidence="7 8" key="1">
    <citation type="submission" date="2019-03" db="EMBL/GenBank/DDBJ databases">
        <title>Rhodosporidium diobovatum UCD-FST 08-225 genome sequencing, assembly, and annotation.</title>
        <authorList>
            <person name="Fakankun I.U."/>
            <person name="Fristensky B."/>
            <person name="Levin D.B."/>
        </authorList>
    </citation>
    <scope>NUCLEOTIDE SEQUENCE [LARGE SCALE GENOMIC DNA]</scope>
    <source>
        <strain evidence="7 8">UCD-FST 08-225</strain>
    </source>
</reference>
<comment type="caution">
    <text evidence="5">Lacks conserved residue(s) required for the propagation of feature annotation.</text>
</comment>
<dbReference type="OrthoDB" id="67445at2759"/>
<dbReference type="SUPFAM" id="SSF53067">
    <property type="entry name" value="Actin-like ATPase domain"/>
    <property type="match status" value="2"/>
</dbReference>
<keyword evidence="3 5" id="KW-0418">Kinase</keyword>
<comment type="caution">
    <text evidence="7">The sequence shown here is derived from an EMBL/GenBank/DDBJ whole genome shotgun (WGS) entry which is preliminary data.</text>
</comment>
<feature type="binding site" evidence="5">
    <location>
        <position position="12"/>
    </location>
    <ligand>
        <name>Mg(2+)</name>
        <dbReference type="ChEBI" id="CHEBI:18420"/>
    </ligand>
</feature>
<comment type="cofactor">
    <cofactor evidence="5">
        <name>Mg(2+)</name>
        <dbReference type="ChEBI" id="CHEBI:18420"/>
    </cofactor>
</comment>
<dbReference type="UniPathway" id="UPA00340">
    <property type="reaction ID" value="UER00458"/>
</dbReference>
<keyword evidence="1 5" id="KW-0808">Transferase</keyword>
<feature type="site" description="Transition state stabilizer" evidence="5">
    <location>
        <position position="273"/>
    </location>
</feature>
<dbReference type="Proteomes" id="UP000311382">
    <property type="component" value="Unassembled WGS sequence"/>
</dbReference>
<feature type="region of interest" description="Disordered" evidence="6">
    <location>
        <begin position="47"/>
        <end position="83"/>
    </location>
</feature>
<keyword evidence="5" id="KW-0479">Metal-binding</keyword>
<comment type="catalytic activity">
    <reaction evidence="5">
        <text>acetate + ATP = acetyl phosphate + ADP</text>
        <dbReference type="Rhea" id="RHEA:11352"/>
        <dbReference type="ChEBI" id="CHEBI:22191"/>
        <dbReference type="ChEBI" id="CHEBI:30089"/>
        <dbReference type="ChEBI" id="CHEBI:30616"/>
        <dbReference type="ChEBI" id="CHEBI:456216"/>
        <dbReference type="EC" id="2.7.2.1"/>
    </reaction>
</comment>
<organism evidence="7 8">
    <name type="scientific">Rhodotorula diobovata</name>
    <dbReference type="NCBI Taxonomy" id="5288"/>
    <lineage>
        <taxon>Eukaryota</taxon>
        <taxon>Fungi</taxon>
        <taxon>Dikarya</taxon>
        <taxon>Basidiomycota</taxon>
        <taxon>Pucciniomycotina</taxon>
        <taxon>Microbotryomycetes</taxon>
        <taxon>Sporidiobolales</taxon>
        <taxon>Sporidiobolaceae</taxon>
        <taxon>Rhodotorula</taxon>
    </lineage>
</organism>
<dbReference type="GO" id="GO:0008776">
    <property type="term" value="F:acetate kinase activity"/>
    <property type="evidence" value="ECO:0007669"/>
    <property type="project" value="UniProtKB-UniRule"/>
</dbReference>
<dbReference type="InterPro" id="IPR004372">
    <property type="entry name" value="Ac/propionate_kinase"/>
</dbReference>
<dbReference type="GO" id="GO:0000287">
    <property type="term" value="F:magnesium ion binding"/>
    <property type="evidence" value="ECO:0007669"/>
    <property type="project" value="UniProtKB-UniRule"/>
</dbReference>
<accession>A0A5C5FVE3</accession>
<dbReference type="STRING" id="5288.A0A5C5FVE3"/>
<keyword evidence="8" id="KW-1185">Reference proteome</keyword>
<feature type="binding site" evidence="5">
    <location>
        <position position="117"/>
    </location>
    <ligand>
        <name>substrate</name>
    </ligand>
</feature>
<proteinExistence type="inferred from homology"/>
<dbReference type="Gene3D" id="3.30.420.40">
    <property type="match status" value="2"/>
</dbReference>
<dbReference type="GO" id="GO:0006083">
    <property type="term" value="P:acetate metabolic process"/>
    <property type="evidence" value="ECO:0007669"/>
    <property type="project" value="TreeGrafter"/>
</dbReference>
<dbReference type="AlphaFoldDB" id="A0A5C5FVE3"/>
<protein>
    <recommendedName>
        <fullName evidence="5">Probable acetate kinase</fullName>
        <ecNumber evidence="5">2.7.2.1</ecNumber>
    </recommendedName>
    <alternativeName>
        <fullName evidence="5">Acetokinase</fullName>
    </alternativeName>
</protein>
<evidence type="ECO:0000256" key="6">
    <source>
        <dbReference type="SAM" id="MobiDB-lite"/>
    </source>
</evidence>
<feature type="binding site" evidence="5">
    <location>
        <position position="19"/>
    </location>
    <ligand>
        <name>ATP</name>
        <dbReference type="ChEBI" id="CHEBI:30616"/>
    </ligand>
</feature>
<dbReference type="EC" id="2.7.2.1" evidence="5"/>
<evidence type="ECO:0000256" key="3">
    <source>
        <dbReference type="ARBA" id="ARBA00022777"/>
    </source>
</evidence>
<evidence type="ECO:0000313" key="7">
    <source>
        <dbReference type="EMBL" id="TNY20808.1"/>
    </source>
</evidence>
<feature type="binding site" evidence="5">
    <location>
        <begin position="240"/>
        <end position="244"/>
    </location>
    <ligand>
        <name>ATP</name>
        <dbReference type="ChEBI" id="CHEBI:30616"/>
    </ligand>
</feature>
<comment type="similarity">
    <text evidence="5">Belongs to the acetokinase family.</text>
</comment>